<dbReference type="InterPro" id="IPR055346">
    <property type="entry name" value="Fe-S_cluster_assembly_SufBD"/>
</dbReference>
<dbReference type="Proteomes" id="UP000199589">
    <property type="component" value="Unassembled WGS sequence"/>
</dbReference>
<dbReference type="GO" id="GO:0016226">
    <property type="term" value="P:iron-sulfur cluster assembly"/>
    <property type="evidence" value="ECO:0007669"/>
    <property type="project" value="InterPro"/>
</dbReference>
<dbReference type="InterPro" id="IPR037284">
    <property type="entry name" value="SUF_FeS_clus_asmbl_SufBD_sf"/>
</dbReference>
<reference evidence="4" key="1">
    <citation type="submission" date="2016-10" db="EMBL/GenBank/DDBJ databases">
        <authorList>
            <person name="Varghese N."/>
            <person name="Submissions S."/>
        </authorList>
    </citation>
    <scope>NUCLEOTIDE SEQUENCE [LARGE SCALE GENOMIC DNA]</scope>
    <source>
        <strain evidence="4">DSM 16108</strain>
    </source>
</reference>
<dbReference type="PANTHER" id="PTHR30508">
    <property type="entry name" value="FES CLUSTER ASSEMBLY PROTEIN SUF"/>
    <property type="match status" value="1"/>
</dbReference>
<dbReference type="AlphaFoldDB" id="A0A1I4AYR5"/>
<evidence type="ECO:0000313" key="4">
    <source>
        <dbReference type="Proteomes" id="UP000199589"/>
    </source>
</evidence>
<comment type="similarity">
    <text evidence="1">Belongs to the iron-sulfur cluster assembly SufBD family.</text>
</comment>
<dbReference type="EMBL" id="FOSJ01000058">
    <property type="protein sequence ID" value="SFK61655.1"/>
    <property type="molecule type" value="Genomic_DNA"/>
</dbReference>
<evidence type="ECO:0000259" key="2">
    <source>
        <dbReference type="Pfam" id="PF01458"/>
    </source>
</evidence>
<protein>
    <submittedName>
        <fullName evidence="3">Uncharacterized protein family (UPF0051)</fullName>
    </submittedName>
</protein>
<dbReference type="SUPFAM" id="SSF101960">
    <property type="entry name" value="Stabilizer of iron transporter SufD"/>
    <property type="match status" value="1"/>
</dbReference>
<name>A0A1I4AYR5_9LACT</name>
<dbReference type="Pfam" id="PF01458">
    <property type="entry name" value="SUFBD_core"/>
    <property type="match status" value="1"/>
</dbReference>
<evidence type="ECO:0000313" key="3">
    <source>
        <dbReference type="EMBL" id="SFK61655.1"/>
    </source>
</evidence>
<accession>A0A1I4AYR5</accession>
<proteinExistence type="inferred from homology"/>
<keyword evidence="4" id="KW-1185">Reference proteome</keyword>
<evidence type="ECO:0000256" key="1">
    <source>
        <dbReference type="ARBA" id="ARBA00043967"/>
    </source>
</evidence>
<dbReference type="InterPro" id="IPR000825">
    <property type="entry name" value="SUF_FeS_clus_asmbl_SufBD_core"/>
</dbReference>
<organism evidence="3 4">
    <name type="scientific">Marinilactibacillus piezotolerans</name>
    <dbReference type="NCBI Taxonomy" id="258723"/>
    <lineage>
        <taxon>Bacteria</taxon>
        <taxon>Bacillati</taxon>
        <taxon>Bacillota</taxon>
        <taxon>Bacilli</taxon>
        <taxon>Lactobacillales</taxon>
        <taxon>Carnobacteriaceae</taxon>
        <taxon>Marinilactibacillus</taxon>
    </lineage>
</organism>
<gene>
    <name evidence="3" type="ORF">SAMN04488569_10584</name>
</gene>
<sequence length="85" mass="10170">MNSSIVFDLEHEVKGSKISEEQLYYLMSHSLNEEIAREMIFIGFVDSFTKELPVEYAVEFKLVCLRWINHKRSQKHFQVYSRLLI</sequence>
<dbReference type="PANTHER" id="PTHR30508:SF1">
    <property type="entry name" value="UPF0051 PROTEIN ABCI8, CHLOROPLASTIC-RELATED"/>
    <property type="match status" value="1"/>
</dbReference>
<feature type="domain" description="SUF system FeS cluster assembly SufBD core" evidence="2">
    <location>
        <begin position="9"/>
        <end position="44"/>
    </location>
</feature>